<feature type="signal peptide" evidence="1">
    <location>
        <begin position="1"/>
        <end position="22"/>
    </location>
</feature>
<evidence type="ECO:0000313" key="4">
    <source>
        <dbReference type="Proteomes" id="UP001218362"/>
    </source>
</evidence>
<feature type="chain" id="PRO_5042462642" evidence="1">
    <location>
        <begin position="23"/>
        <end position="169"/>
    </location>
</feature>
<feature type="domain" description="DUF6438" evidence="2">
    <location>
        <begin position="29"/>
        <end position="122"/>
    </location>
</feature>
<dbReference type="InterPro" id="IPR045497">
    <property type="entry name" value="DUF6438"/>
</dbReference>
<evidence type="ECO:0000313" key="3">
    <source>
        <dbReference type="EMBL" id="WEK47036.1"/>
    </source>
</evidence>
<dbReference type="KEGG" id="acob:P0Y56_01755"/>
<organism evidence="3 4">
    <name type="scientific">Candidatus Andeanibacterium colombiense</name>
    <dbReference type="NCBI Taxonomy" id="3121345"/>
    <lineage>
        <taxon>Bacteria</taxon>
        <taxon>Pseudomonadati</taxon>
        <taxon>Pseudomonadota</taxon>
        <taxon>Alphaproteobacteria</taxon>
        <taxon>Sphingomonadales</taxon>
        <taxon>Sphingomonadaceae</taxon>
        <taxon>Candidatus Andeanibacterium</taxon>
    </lineage>
</organism>
<dbReference type="PROSITE" id="PS51257">
    <property type="entry name" value="PROKAR_LIPOPROTEIN"/>
    <property type="match status" value="1"/>
</dbReference>
<protein>
    <submittedName>
        <fullName evidence="3">DUF6438 domain-containing protein</fullName>
    </submittedName>
</protein>
<dbReference type="Pfam" id="PF20033">
    <property type="entry name" value="DUF6438"/>
    <property type="match status" value="1"/>
</dbReference>
<dbReference type="EMBL" id="CP119316">
    <property type="protein sequence ID" value="WEK47036.1"/>
    <property type="molecule type" value="Genomic_DNA"/>
</dbReference>
<proteinExistence type="predicted"/>
<evidence type="ECO:0000256" key="1">
    <source>
        <dbReference type="SAM" id="SignalP"/>
    </source>
</evidence>
<accession>A0AAJ6BPD5</accession>
<dbReference type="Proteomes" id="UP001218362">
    <property type="component" value="Chromosome"/>
</dbReference>
<keyword evidence="1" id="KW-0732">Signal</keyword>
<sequence>MMRLIAVLAAALLAGCATTPGADTAPPQSVRFETTPCFGSCPVFVVTISADGHGTYEGGRFVKTKGTHEFTATPAQVQAFFERIRPFRPKGEMRYDYGHCPVPVATDSSSVDVRWSSPRGEDSLNWYLGCRVPALNAIEPDLRNAWQELPLDDLVGRAENRFEYDQRGG</sequence>
<dbReference type="AlphaFoldDB" id="A0AAJ6BPD5"/>
<reference evidence="3" key="1">
    <citation type="submission" date="2023-03" db="EMBL/GenBank/DDBJ databases">
        <title>Andean soil-derived lignocellulolytic bacterial consortium as a source of novel taxa and putative plastic-active enzymes.</title>
        <authorList>
            <person name="Diaz-Garcia L."/>
            <person name="Chuvochina M."/>
            <person name="Feuerriegel G."/>
            <person name="Bunk B."/>
            <person name="Sproer C."/>
            <person name="Streit W.R."/>
            <person name="Rodriguez L.M."/>
            <person name="Overmann J."/>
            <person name="Jimenez D.J."/>
        </authorList>
    </citation>
    <scope>NUCLEOTIDE SEQUENCE</scope>
    <source>
        <strain evidence="3">MAG 26</strain>
    </source>
</reference>
<gene>
    <name evidence="3" type="ORF">P0Y56_01755</name>
</gene>
<evidence type="ECO:0000259" key="2">
    <source>
        <dbReference type="Pfam" id="PF20033"/>
    </source>
</evidence>
<name>A0AAJ6BPD5_9SPHN</name>